<gene>
    <name evidence="2" type="ORF">C4D60_Mb08t00380</name>
</gene>
<feature type="compositionally biased region" description="Low complexity" evidence="1">
    <location>
        <begin position="101"/>
        <end position="112"/>
    </location>
</feature>
<protein>
    <submittedName>
        <fullName evidence="2">Uncharacterized protein</fullName>
    </submittedName>
</protein>
<evidence type="ECO:0000313" key="2">
    <source>
        <dbReference type="EMBL" id="THU68104.1"/>
    </source>
</evidence>
<evidence type="ECO:0000256" key="1">
    <source>
        <dbReference type="SAM" id="MobiDB-lite"/>
    </source>
</evidence>
<accession>A0A4S8K098</accession>
<comment type="caution">
    <text evidence="2">The sequence shown here is derived from an EMBL/GenBank/DDBJ whole genome shotgun (WGS) entry which is preliminary data.</text>
</comment>
<sequence>MGSLRPLTPDLLATLTKESFVGRHRGLGLLASFGPTLRRAKALKLLGGSQGESAIDKILHLNYAPIDLVMSVAGDDKEERGDDEEEEEEKEGRHLVLQTLSSHTFSDPSPSSVKIPMDC</sequence>
<evidence type="ECO:0000313" key="3">
    <source>
        <dbReference type="Proteomes" id="UP000317650"/>
    </source>
</evidence>
<feature type="region of interest" description="Disordered" evidence="1">
    <location>
        <begin position="73"/>
        <end position="119"/>
    </location>
</feature>
<dbReference type="Proteomes" id="UP000317650">
    <property type="component" value="Chromosome 8"/>
</dbReference>
<proteinExistence type="predicted"/>
<name>A0A4S8K098_MUSBA</name>
<keyword evidence="3" id="KW-1185">Reference proteome</keyword>
<dbReference type="AlphaFoldDB" id="A0A4S8K098"/>
<reference evidence="2 3" key="1">
    <citation type="journal article" date="2019" name="Nat. Plants">
        <title>Genome sequencing of Musa balbisiana reveals subgenome evolution and function divergence in polyploid bananas.</title>
        <authorList>
            <person name="Yao X."/>
        </authorList>
    </citation>
    <scope>NUCLEOTIDE SEQUENCE [LARGE SCALE GENOMIC DNA]</scope>
    <source>
        <strain evidence="3">cv. DH-PKW</strain>
        <tissue evidence="2">Leaves</tissue>
    </source>
</reference>
<dbReference type="EMBL" id="PYDT01000002">
    <property type="protein sequence ID" value="THU68104.1"/>
    <property type="molecule type" value="Genomic_DNA"/>
</dbReference>
<organism evidence="2 3">
    <name type="scientific">Musa balbisiana</name>
    <name type="common">Banana</name>
    <dbReference type="NCBI Taxonomy" id="52838"/>
    <lineage>
        <taxon>Eukaryota</taxon>
        <taxon>Viridiplantae</taxon>
        <taxon>Streptophyta</taxon>
        <taxon>Embryophyta</taxon>
        <taxon>Tracheophyta</taxon>
        <taxon>Spermatophyta</taxon>
        <taxon>Magnoliopsida</taxon>
        <taxon>Liliopsida</taxon>
        <taxon>Zingiberales</taxon>
        <taxon>Musaceae</taxon>
        <taxon>Musa</taxon>
    </lineage>
</organism>